<comment type="caution">
    <text evidence="15">The sequence shown here is derived from an EMBL/GenBank/DDBJ whole genome shotgun (WGS) entry which is preliminary data.</text>
</comment>
<evidence type="ECO:0000256" key="11">
    <source>
        <dbReference type="ARBA" id="ARBA00082544"/>
    </source>
</evidence>
<protein>
    <recommendedName>
        <fullName evidence="10">Short-chain dehydrogenase/reductase 3</fullName>
    </recommendedName>
    <alternativeName>
        <fullName evidence="11">Retinal short-chain dehydrogenase/reductase 1</fullName>
    </alternativeName>
</protein>
<dbReference type="PRINTS" id="PR00081">
    <property type="entry name" value="GDHRDH"/>
</dbReference>
<keyword evidence="7" id="KW-0443">Lipid metabolism</keyword>
<dbReference type="GO" id="GO:0016020">
    <property type="term" value="C:membrane"/>
    <property type="evidence" value="ECO:0007669"/>
    <property type="project" value="UniProtKB-SubCell"/>
</dbReference>
<dbReference type="PANTHER" id="PTHR24322">
    <property type="entry name" value="PKSB"/>
    <property type="match status" value="1"/>
</dbReference>
<accession>A0AAV6UJW0</accession>
<evidence type="ECO:0000256" key="3">
    <source>
        <dbReference type="ARBA" id="ARBA00022692"/>
    </source>
</evidence>
<evidence type="ECO:0000256" key="6">
    <source>
        <dbReference type="ARBA" id="ARBA00023002"/>
    </source>
</evidence>
<feature type="transmembrane region" description="Helical" evidence="13">
    <location>
        <begin position="6"/>
        <end position="30"/>
    </location>
</feature>
<comment type="subcellular location">
    <subcellularLocation>
        <location evidence="1">Membrane</location>
        <topology evidence="1">Multi-pass membrane protein</topology>
    </subcellularLocation>
</comment>
<organism evidence="15 16">
    <name type="scientific">Oedothorax gibbosus</name>
    <dbReference type="NCBI Taxonomy" id="931172"/>
    <lineage>
        <taxon>Eukaryota</taxon>
        <taxon>Metazoa</taxon>
        <taxon>Ecdysozoa</taxon>
        <taxon>Arthropoda</taxon>
        <taxon>Chelicerata</taxon>
        <taxon>Arachnida</taxon>
        <taxon>Araneae</taxon>
        <taxon>Araneomorphae</taxon>
        <taxon>Entelegynae</taxon>
        <taxon>Araneoidea</taxon>
        <taxon>Linyphiidae</taxon>
        <taxon>Erigoninae</taxon>
        <taxon>Oedothorax</taxon>
    </lineage>
</organism>
<dbReference type="EMBL" id="JAFNEN010000387">
    <property type="protein sequence ID" value="KAG8184083.1"/>
    <property type="molecule type" value="Genomic_DNA"/>
</dbReference>
<feature type="domain" description="Ketoreductase" evidence="14">
    <location>
        <begin position="40"/>
        <end position="205"/>
    </location>
</feature>
<dbReference type="GO" id="GO:0052650">
    <property type="term" value="F:all-trans-retinol dehydrogenase (NADP+) activity"/>
    <property type="evidence" value="ECO:0007669"/>
    <property type="project" value="UniProtKB-ARBA"/>
</dbReference>
<dbReference type="SUPFAM" id="SSF51735">
    <property type="entry name" value="NAD(P)-binding Rossmann-fold domains"/>
    <property type="match status" value="1"/>
</dbReference>
<dbReference type="SMART" id="SM00822">
    <property type="entry name" value="PKS_KR"/>
    <property type="match status" value="1"/>
</dbReference>
<evidence type="ECO:0000256" key="12">
    <source>
        <dbReference type="RuleBase" id="RU000363"/>
    </source>
</evidence>
<dbReference type="PRINTS" id="PR00080">
    <property type="entry name" value="SDRFAMILY"/>
</dbReference>
<evidence type="ECO:0000256" key="7">
    <source>
        <dbReference type="ARBA" id="ARBA00023098"/>
    </source>
</evidence>
<dbReference type="Gene3D" id="3.40.50.720">
    <property type="entry name" value="NAD(P)-binding Rossmann-like Domain"/>
    <property type="match status" value="1"/>
</dbReference>
<proteinExistence type="inferred from homology"/>
<evidence type="ECO:0000256" key="2">
    <source>
        <dbReference type="ARBA" id="ARBA00006484"/>
    </source>
</evidence>
<dbReference type="Pfam" id="PF00106">
    <property type="entry name" value="adh_short"/>
    <property type="match status" value="1"/>
</dbReference>
<comment type="similarity">
    <text evidence="2 12">Belongs to the short-chain dehydrogenases/reductases (SDR) family.</text>
</comment>
<keyword evidence="4" id="KW-0521">NADP</keyword>
<evidence type="ECO:0000256" key="8">
    <source>
        <dbReference type="ARBA" id="ARBA00023136"/>
    </source>
</evidence>
<evidence type="ECO:0000259" key="14">
    <source>
        <dbReference type="SMART" id="SM00822"/>
    </source>
</evidence>
<dbReference type="InterPro" id="IPR036291">
    <property type="entry name" value="NAD(P)-bd_dom_sf"/>
</dbReference>
<sequence>MRPTEVLFEFIVVLLQTIGVVLVSVFRTIIPEPLKSVKGKVVLVTGAAGGLGRLVAQKLALLGAKVVLVDVDEVRNEETLQSIVQMQCKAHAYTCDVSNEVQVEDLAARVFREVGPVDILLNNAGVLPGKPLLEESPGMIRKTLEVNTLAHMWMIRSFLPTMLDRGEGQIVAISSVAGILGCAYLVDYCASKHAVVGIMSALREELAEMGREEQIKLTVVCPSTMNTGLVQKPRTRFPSFLPILDVEHVSDIVVKSILRDKRMVVIPTVAHAIYKVANLFPPQVPLLLQRFLGYTLDPNVK</sequence>
<evidence type="ECO:0000256" key="5">
    <source>
        <dbReference type="ARBA" id="ARBA00022989"/>
    </source>
</evidence>
<gene>
    <name evidence="15" type="ORF">JTE90_025393</name>
</gene>
<dbReference type="InterPro" id="IPR020904">
    <property type="entry name" value="Sc_DH/Rdtase_CS"/>
</dbReference>
<dbReference type="CDD" id="cd05339">
    <property type="entry name" value="17beta-HSDXI-like_SDR_c"/>
    <property type="match status" value="1"/>
</dbReference>
<keyword evidence="8 13" id="KW-0472">Membrane</keyword>
<dbReference type="AlphaFoldDB" id="A0AAV6UJW0"/>
<evidence type="ECO:0000256" key="13">
    <source>
        <dbReference type="SAM" id="Phobius"/>
    </source>
</evidence>
<reference evidence="15 16" key="1">
    <citation type="journal article" date="2022" name="Nat. Ecol. Evol.">
        <title>A masculinizing supergene underlies an exaggerated male reproductive morph in a spider.</title>
        <authorList>
            <person name="Hendrickx F."/>
            <person name="De Corte Z."/>
            <person name="Sonet G."/>
            <person name="Van Belleghem S.M."/>
            <person name="Kostlbacher S."/>
            <person name="Vangestel C."/>
        </authorList>
    </citation>
    <scope>NUCLEOTIDE SEQUENCE [LARGE SCALE GENOMIC DNA]</scope>
    <source>
        <strain evidence="15">W744_W776</strain>
    </source>
</reference>
<dbReference type="GO" id="GO:0005811">
    <property type="term" value="C:lipid droplet"/>
    <property type="evidence" value="ECO:0007669"/>
    <property type="project" value="TreeGrafter"/>
</dbReference>
<dbReference type="InterPro" id="IPR057326">
    <property type="entry name" value="KR_dom"/>
</dbReference>
<evidence type="ECO:0000256" key="9">
    <source>
        <dbReference type="ARBA" id="ARBA00059620"/>
    </source>
</evidence>
<dbReference type="PROSITE" id="PS00061">
    <property type="entry name" value="ADH_SHORT"/>
    <property type="match status" value="1"/>
</dbReference>
<evidence type="ECO:0000313" key="16">
    <source>
        <dbReference type="Proteomes" id="UP000827092"/>
    </source>
</evidence>
<comment type="function">
    <text evidence="9">Catalyzes the reduction of all-trans-retinal to all-trans-retinol in the presence of NADPH.</text>
</comment>
<evidence type="ECO:0000256" key="10">
    <source>
        <dbReference type="ARBA" id="ARBA00068717"/>
    </source>
</evidence>
<name>A0AAV6UJW0_9ARAC</name>
<evidence type="ECO:0000256" key="1">
    <source>
        <dbReference type="ARBA" id="ARBA00004141"/>
    </source>
</evidence>
<keyword evidence="16" id="KW-1185">Reference proteome</keyword>
<evidence type="ECO:0000313" key="15">
    <source>
        <dbReference type="EMBL" id="KAG8184083.1"/>
    </source>
</evidence>
<dbReference type="PANTHER" id="PTHR24322:SF736">
    <property type="entry name" value="RETINOL DEHYDROGENASE 10"/>
    <property type="match status" value="1"/>
</dbReference>
<dbReference type="FunFam" id="3.40.50.720:FF:000131">
    <property type="entry name" value="Short-chain dehydrogenase/reductase 3"/>
    <property type="match status" value="1"/>
</dbReference>
<dbReference type="Proteomes" id="UP000827092">
    <property type="component" value="Unassembled WGS sequence"/>
</dbReference>
<keyword evidence="6" id="KW-0560">Oxidoreductase</keyword>
<dbReference type="InterPro" id="IPR002347">
    <property type="entry name" value="SDR_fam"/>
</dbReference>
<evidence type="ECO:0000256" key="4">
    <source>
        <dbReference type="ARBA" id="ARBA00022857"/>
    </source>
</evidence>
<keyword evidence="3 13" id="KW-0812">Transmembrane</keyword>
<keyword evidence="5 13" id="KW-1133">Transmembrane helix</keyword>